<reference evidence="7" key="2">
    <citation type="submission" date="2015-01" db="EMBL/GenBank/DDBJ databases">
        <title>Evolutionary Origins and Diversification of the Mycorrhizal Mutualists.</title>
        <authorList>
            <consortium name="DOE Joint Genome Institute"/>
            <consortium name="Mycorrhizal Genomics Consortium"/>
            <person name="Kohler A."/>
            <person name="Kuo A."/>
            <person name="Nagy L.G."/>
            <person name="Floudas D."/>
            <person name="Copeland A."/>
            <person name="Barry K.W."/>
            <person name="Cichocki N."/>
            <person name="Veneault-Fourrey C."/>
            <person name="LaButti K."/>
            <person name="Lindquist E.A."/>
            <person name="Lipzen A."/>
            <person name="Lundell T."/>
            <person name="Morin E."/>
            <person name="Murat C."/>
            <person name="Riley R."/>
            <person name="Ohm R."/>
            <person name="Sun H."/>
            <person name="Tunlid A."/>
            <person name="Henrissat B."/>
            <person name="Grigoriev I.V."/>
            <person name="Hibbett D.S."/>
            <person name="Martin F."/>
        </authorList>
    </citation>
    <scope>NUCLEOTIDE SEQUENCE [LARGE SCALE GENOMIC DNA]</scope>
    <source>
        <strain evidence="7">F 1598</strain>
    </source>
</reference>
<sequence>MPSGKDVCSVCTKCKEEADAKKLFNCTGCKARLYCGQQCQKADWPTHKKQCKPTVWYDKYRKCGHGGSHEIHEGRLELITWSCPEDDTGWGACFAEESDGLRHQFETEFRGDLKKFYKYWPQGFRWTCCGCCGSSTYGCDHHGTGSKPCTCDFCFRMGKPVSDKIYNEKVASRMGLTLPKGPDPRSYNPLLAMNAEIGRSITGMDEDDF</sequence>
<dbReference type="HOGENOM" id="CLU_106805_0_0_1"/>
<keyword evidence="2 4" id="KW-0863">Zinc-finger</keyword>
<dbReference type="InterPro" id="IPR002893">
    <property type="entry name" value="Znf_MYND"/>
</dbReference>
<dbReference type="GO" id="GO:0008270">
    <property type="term" value="F:zinc ion binding"/>
    <property type="evidence" value="ECO:0007669"/>
    <property type="project" value="UniProtKB-KW"/>
</dbReference>
<dbReference type="SUPFAM" id="SSF144232">
    <property type="entry name" value="HIT/MYND zinc finger-like"/>
    <property type="match status" value="1"/>
</dbReference>
<protein>
    <recommendedName>
        <fullName evidence="5">MYND-type domain-containing protein</fullName>
    </recommendedName>
</protein>
<dbReference type="InParanoid" id="A0A0C3FHS3"/>
<keyword evidence="7" id="KW-1185">Reference proteome</keyword>
<dbReference type="AlphaFoldDB" id="A0A0C3FHS3"/>
<evidence type="ECO:0000256" key="4">
    <source>
        <dbReference type="PROSITE-ProRule" id="PRU00134"/>
    </source>
</evidence>
<dbReference type="PROSITE" id="PS50865">
    <property type="entry name" value="ZF_MYND_2"/>
    <property type="match status" value="1"/>
</dbReference>
<evidence type="ECO:0000256" key="2">
    <source>
        <dbReference type="ARBA" id="ARBA00022771"/>
    </source>
</evidence>
<dbReference type="Proteomes" id="UP000054166">
    <property type="component" value="Unassembled WGS sequence"/>
</dbReference>
<dbReference type="Gene3D" id="6.10.140.2220">
    <property type="match status" value="1"/>
</dbReference>
<dbReference type="EMBL" id="KN833011">
    <property type="protein sequence ID" value="KIM79109.1"/>
    <property type="molecule type" value="Genomic_DNA"/>
</dbReference>
<proteinExistence type="predicted"/>
<evidence type="ECO:0000259" key="5">
    <source>
        <dbReference type="PROSITE" id="PS50865"/>
    </source>
</evidence>
<evidence type="ECO:0000256" key="3">
    <source>
        <dbReference type="ARBA" id="ARBA00022833"/>
    </source>
</evidence>
<dbReference type="OrthoDB" id="432970at2759"/>
<reference evidence="6 7" key="1">
    <citation type="submission" date="2014-04" db="EMBL/GenBank/DDBJ databases">
        <authorList>
            <consortium name="DOE Joint Genome Institute"/>
            <person name="Kuo A."/>
            <person name="Tarkka M."/>
            <person name="Buscot F."/>
            <person name="Kohler A."/>
            <person name="Nagy L.G."/>
            <person name="Floudas D."/>
            <person name="Copeland A."/>
            <person name="Barry K.W."/>
            <person name="Cichocki N."/>
            <person name="Veneault-Fourrey C."/>
            <person name="LaButti K."/>
            <person name="Lindquist E.A."/>
            <person name="Lipzen A."/>
            <person name="Lundell T."/>
            <person name="Morin E."/>
            <person name="Murat C."/>
            <person name="Sun H."/>
            <person name="Tunlid A."/>
            <person name="Henrissat B."/>
            <person name="Grigoriev I.V."/>
            <person name="Hibbett D.S."/>
            <person name="Martin F."/>
            <person name="Nordberg H.P."/>
            <person name="Cantor M.N."/>
            <person name="Hua S.X."/>
        </authorList>
    </citation>
    <scope>NUCLEOTIDE SEQUENCE [LARGE SCALE GENOMIC DNA]</scope>
    <source>
        <strain evidence="6 7">F 1598</strain>
    </source>
</reference>
<evidence type="ECO:0000256" key="1">
    <source>
        <dbReference type="ARBA" id="ARBA00022723"/>
    </source>
</evidence>
<dbReference type="Pfam" id="PF01753">
    <property type="entry name" value="zf-MYND"/>
    <property type="match status" value="1"/>
</dbReference>
<dbReference type="STRING" id="765440.A0A0C3FHS3"/>
<keyword evidence="3" id="KW-0862">Zinc</keyword>
<name>A0A0C3FHS3_PILCF</name>
<organism evidence="6 7">
    <name type="scientific">Piloderma croceum (strain F 1598)</name>
    <dbReference type="NCBI Taxonomy" id="765440"/>
    <lineage>
        <taxon>Eukaryota</taxon>
        <taxon>Fungi</taxon>
        <taxon>Dikarya</taxon>
        <taxon>Basidiomycota</taxon>
        <taxon>Agaricomycotina</taxon>
        <taxon>Agaricomycetes</taxon>
        <taxon>Agaricomycetidae</taxon>
        <taxon>Atheliales</taxon>
        <taxon>Atheliaceae</taxon>
        <taxon>Piloderma</taxon>
    </lineage>
</organism>
<feature type="domain" description="MYND-type" evidence="5">
    <location>
        <begin position="11"/>
        <end position="51"/>
    </location>
</feature>
<evidence type="ECO:0000313" key="6">
    <source>
        <dbReference type="EMBL" id="KIM79109.1"/>
    </source>
</evidence>
<gene>
    <name evidence="6" type="ORF">PILCRDRAFT_567988</name>
</gene>
<evidence type="ECO:0000313" key="7">
    <source>
        <dbReference type="Proteomes" id="UP000054166"/>
    </source>
</evidence>
<accession>A0A0C3FHS3</accession>
<keyword evidence="1" id="KW-0479">Metal-binding</keyword>